<feature type="region of interest" description="Disordered" evidence="2">
    <location>
        <begin position="1221"/>
        <end position="1260"/>
    </location>
</feature>
<dbReference type="SMART" id="SM00355">
    <property type="entry name" value="ZnF_C2H2"/>
    <property type="match status" value="6"/>
</dbReference>
<feature type="region of interest" description="Disordered" evidence="2">
    <location>
        <begin position="94"/>
        <end position="147"/>
    </location>
</feature>
<evidence type="ECO:0000256" key="1">
    <source>
        <dbReference type="PROSITE-ProRule" id="PRU00042"/>
    </source>
</evidence>
<dbReference type="InterPro" id="IPR040436">
    <property type="entry name" value="Disconnected-like"/>
</dbReference>
<feature type="region of interest" description="Disordered" evidence="2">
    <location>
        <begin position="321"/>
        <end position="354"/>
    </location>
</feature>
<proteinExistence type="predicted"/>
<feature type="domain" description="C2H2-type" evidence="3">
    <location>
        <begin position="590"/>
        <end position="618"/>
    </location>
</feature>
<dbReference type="GO" id="GO:0008270">
    <property type="term" value="F:zinc ion binding"/>
    <property type="evidence" value="ECO:0007669"/>
    <property type="project" value="UniProtKB-KW"/>
</dbReference>
<accession>A0AAN7NU08</accession>
<evidence type="ECO:0000313" key="4">
    <source>
        <dbReference type="EMBL" id="KAK4871960.1"/>
    </source>
</evidence>
<keyword evidence="1" id="KW-0863">Zinc-finger</keyword>
<name>A0AAN7NU08_9COLE</name>
<feature type="region of interest" description="Disordered" evidence="2">
    <location>
        <begin position="942"/>
        <end position="974"/>
    </location>
</feature>
<dbReference type="PANTHER" id="PTHR15021:SF0">
    <property type="entry name" value="DISCO-RELATED, ISOFORM A-RELATED"/>
    <property type="match status" value="1"/>
</dbReference>
<keyword evidence="1" id="KW-0862">Zinc</keyword>
<dbReference type="EMBL" id="JARPUR010000008">
    <property type="protein sequence ID" value="KAK4871960.1"/>
    <property type="molecule type" value="Genomic_DNA"/>
</dbReference>
<dbReference type="PANTHER" id="PTHR15021">
    <property type="entry name" value="DISCONNECTED-RELATED"/>
    <property type="match status" value="1"/>
</dbReference>
<dbReference type="GO" id="GO:0005634">
    <property type="term" value="C:nucleus"/>
    <property type="evidence" value="ECO:0007669"/>
    <property type="project" value="TreeGrafter"/>
</dbReference>
<evidence type="ECO:0000256" key="2">
    <source>
        <dbReference type="SAM" id="MobiDB-lite"/>
    </source>
</evidence>
<feature type="compositionally biased region" description="Polar residues" evidence="2">
    <location>
        <begin position="508"/>
        <end position="522"/>
    </location>
</feature>
<protein>
    <recommendedName>
        <fullName evidence="3">C2H2-type domain-containing protein</fullName>
    </recommendedName>
</protein>
<comment type="caution">
    <text evidence="4">The sequence shown here is derived from an EMBL/GenBank/DDBJ whole genome shotgun (WGS) entry which is preliminary data.</text>
</comment>
<feature type="region of interest" description="Disordered" evidence="2">
    <location>
        <begin position="1014"/>
        <end position="1047"/>
    </location>
</feature>
<feature type="domain" description="C2H2-type" evidence="3">
    <location>
        <begin position="1071"/>
        <end position="1094"/>
    </location>
</feature>
<dbReference type="PROSITE" id="PS00028">
    <property type="entry name" value="ZINC_FINGER_C2H2_1"/>
    <property type="match status" value="3"/>
</dbReference>
<dbReference type="InterPro" id="IPR013087">
    <property type="entry name" value="Znf_C2H2_type"/>
</dbReference>
<feature type="compositionally biased region" description="Polar residues" evidence="2">
    <location>
        <begin position="94"/>
        <end position="103"/>
    </location>
</feature>
<keyword evidence="1" id="KW-0479">Metal-binding</keyword>
<feature type="compositionally biased region" description="Low complexity" evidence="2">
    <location>
        <begin position="104"/>
        <end position="138"/>
    </location>
</feature>
<keyword evidence="5" id="KW-1185">Reference proteome</keyword>
<reference evidence="5" key="1">
    <citation type="submission" date="2023-01" db="EMBL/GenBank/DDBJ databases">
        <title>Key to firefly adult light organ development and bioluminescence: homeobox transcription factors regulate luciferase expression and transportation to peroxisome.</title>
        <authorList>
            <person name="Fu X."/>
        </authorList>
    </citation>
    <scope>NUCLEOTIDE SEQUENCE [LARGE SCALE GENOMIC DNA]</scope>
</reference>
<dbReference type="PROSITE" id="PS50157">
    <property type="entry name" value="ZINC_FINGER_C2H2_2"/>
    <property type="match status" value="2"/>
</dbReference>
<feature type="region of interest" description="Disordered" evidence="2">
    <location>
        <begin position="832"/>
        <end position="865"/>
    </location>
</feature>
<feature type="region of interest" description="Disordered" evidence="2">
    <location>
        <begin position="499"/>
        <end position="571"/>
    </location>
</feature>
<feature type="region of interest" description="Disordered" evidence="2">
    <location>
        <begin position="633"/>
        <end position="676"/>
    </location>
</feature>
<dbReference type="GO" id="GO:0006355">
    <property type="term" value="P:regulation of DNA-templated transcription"/>
    <property type="evidence" value="ECO:0007669"/>
    <property type="project" value="TreeGrafter"/>
</dbReference>
<gene>
    <name evidence="4" type="ORF">RN001_016084</name>
</gene>
<feature type="compositionally biased region" description="Low complexity" evidence="2">
    <location>
        <begin position="1029"/>
        <end position="1044"/>
    </location>
</feature>
<feature type="compositionally biased region" description="Basic and acidic residues" evidence="2">
    <location>
        <begin position="942"/>
        <end position="958"/>
    </location>
</feature>
<dbReference type="Gene3D" id="3.30.160.60">
    <property type="entry name" value="Classic Zinc Finger"/>
    <property type="match status" value="1"/>
</dbReference>
<evidence type="ECO:0000313" key="5">
    <source>
        <dbReference type="Proteomes" id="UP001353858"/>
    </source>
</evidence>
<organism evidence="4 5">
    <name type="scientific">Aquatica leii</name>
    <dbReference type="NCBI Taxonomy" id="1421715"/>
    <lineage>
        <taxon>Eukaryota</taxon>
        <taxon>Metazoa</taxon>
        <taxon>Ecdysozoa</taxon>
        <taxon>Arthropoda</taxon>
        <taxon>Hexapoda</taxon>
        <taxon>Insecta</taxon>
        <taxon>Pterygota</taxon>
        <taxon>Neoptera</taxon>
        <taxon>Endopterygota</taxon>
        <taxon>Coleoptera</taxon>
        <taxon>Polyphaga</taxon>
        <taxon>Elateriformia</taxon>
        <taxon>Elateroidea</taxon>
        <taxon>Lampyridae</taxon>
        <taxon>Luciolinae</taxon>
        <taxon>Aquatica</taxon>
    </lineage>
</organism>
<dbReference type="Proteomes" id="UP001353858">
    <property type="component" value="Unassembled WGS sequence"/>
</dbReference>
<evidence type="ECO:0000259" key="3">
    <source>
        <dbReference type="PROSITE" id="PS50157"/>
    </source>
</evidence>
<sequence length="1338" mass="146133">MNFSGDLVTVKCNRVCDSAFEASMLSCSPMLLMPNSSRSSSPGPRRGPPASYGTSSFSPLNLIGTSQHLRPSLSWASVASWFFRPSEPLPLTAIANNNQLSPNSTSSRITVPSTRTSTSPAASSETSAPRPSPAATSALHREERTDRERVFQPPTICTAIKCTVPNCSCDSFVPGKRHLRYCETCKHGWVPHALDKLGTRHLFTNSAPEPVQPNVAFDIASLVLYGCQALPIRLKILLDRLFSVLQKEQVLQILHGFGWTPDDYARGYILQEAHGSTLDRWSICSPEEEPLVLQQFLRFGETRAITQQLLLAQQALHQESTLERLGHRPSSNPRRAMSPNRRPSPPTFSPSAFHPSWLPTMSPHQKQSLNFLKMPSLTNPISSPSKNIYGANSITSSPLNRLQNMQPFDFRKLGAGLAGFSCQPNPDLSMRRKVSENDTPGSLNLSITTSLPMCPPPLPTSSLPTSLSHSAAAMAAAVSANSLAAASLVASSFSSLMSTGLGSGRKSPCTTEAVSAGGSSEMGSEDDDNDNSHSALNLSRDKDSNKCLRQPRSISGRKPITPTKRQWGSPGLPLNLGTQFINPATGKKRVQCNVCLKTFCDKGALKIHFSAVHLREMHKCTVEGCNMMFSSRRSRNRHSANPNPKLHSPHLRRKISPHDGRSAQPHPMLLPSQPGLPLPATALNSLNPFGPFPILTPPPDIRHHTALTGLDFKQSLDLSIHRAGSEEKSEDKKNMSYDNNILALTSTSSSNHEDDDDYDDDGIVVVGGDEDEDAERIDCSNGISDLPEDFSMPSKRFKMSVSDVDEDVGSNADSNEDSVSIVDTHSLKDELNLTTNKRKRKSQNPTKCSVPVMTDDGVSDGESSNDVYSERIIDKQESEKAIFKATQDFKNSKSDYSENMEDMPINLGKSTSDVNANESESGVLYNEIKTSIAPLYSTEKLKKEKQCHEIENTEENDRPASTVESNRSDESFDSSNALRHLESLSHGNFGDLMAQGMHLGLGVVPNPHLAPLGFMMGGGPPSPARSQASSGGSSNGPDSPDESSQNQLFGLFDNGQFISTMDVPIDKDNPRRCAACGKIFQNHFGVKTHYQNVHLKLMHKCNVDGCNAAFPSKRSRDRHSANLNLHRKLLSTTTDKGSGLLEKSHFPTLANNPALQGDFFARLYAEEALKSHHHIPSANLNQLVLNGDRIPPPPFLLPPLGGLPFPLGSFNHFSHLNGSSALTRRERSSASNSPTPASPPPTSSSPEPISLFHSVDEDLPTPDKDGNLPCRFCKINFNNSVQLKEHCESNHLLDMFKCKVVGCPKVFMSRTKRNLHSENATLHQHILNNKKEQKGNVS</sequence>